<dbReference type="Proteomes" id="UP000244929">
    <property type="component" value="Chromosome"/>
</dbReference>
<protein>
    <submittedName>
        <fullName evidence="2">Uncharacterized protein</fullName>
    </submittedName>
</protein>
<keyword evidence="1" id="KW-0812">Transmembrane</keyword>
<feature type="transmembrane region" description="Helical" evidence="1">
    <location>
        <begin position="43"/>
        <end position="70"/>
    </location>
</feature>
<proteinExistence type="predicted"/>
<dbReference type="AlphaFoldDB" id="A0A2S1R1H1"/>
<keyword evidence="3" id="KW-1185">Reference proteome</keyword>
<keyword evidence="1" id="KW-1133">Transmembrane helix</keyword>
<sequence length="101" mass="11917">MNEEHLLIAKSNISTTRKTFWWSLGISTALELSFMITDLEALLFVGFFYLLMAILFNFIVFLNNIIFICLHKEARIPLLRHTLLLLLNIPIAYLYLFILFY</sequence>
<gene>
    <name evidence="2" type="ORF">HYN59_15720</name>
</gene>
<dbReference type="RefSeq" id="WP_108779190.1">
    <property type="nucleotide sequence ID" value="NZ_CP029186.1"/>
</dbReference>
<feature type="transmembrane region" description="Helical" evidence="1">
    <location>
        <begin position="82"/>
        <end position="100"/>
    </location>
</feature>
<dbReference type="KEGG" id="falb:HYN59_15720"/>
<evidence type="ECO:0000313" key="2">
    <source>
        <dbReference type="EMBL" id="AWH86467.1"/>
    </source>
</evidence>
<keyword evidence="1" id="KW-0472">Membrane</keyword>
<reference evidence="2 3" key="1">
    <citation type="submission" date="2018-04" db="EMBL/GenBank/DDBJ databases">
        <title>Genome sequencing of Flavobacterium sp. HYN0059.</title>
        <authorList>
            <person name="Yi H."/>
            <person name="Baek C."/>
        </authorList>
    </citation>
    <scope>NUCLEOTIDE SEQUENCE [LARGE SCALE GENOMIC DNA]</scope>
    <source>
        <strain evidence="2 3">HYN0059</strain>
    </source>
</reference>
<organism evidence="2 3">
    <name type="scientific">Flavobacterium album</name>
    <dbReference type="NCBI Taxonomy" id="2175091"/>
    <lineage>
        <taxon>Bacteria</taxon>
        <taxon>Pseudomonadati</taxon>
        <taxon>Bacteroidota</taxon>
        <taxon>Flavobacteriia</taxon>
        <taxon>Flavobacteriales</taxon>
        <taxon>Flavobacteriaceae</taxon>
        <taxon>Flavobacterium</taxon>
    </lineage>
</organism>
<evidence type="ECO:0000313" key="3">
    <source>
        <dbReference type="Proteomes" id="UP000244929"/>
    </source>
</evidence>
<name>A0A2S1R1H1_9FLAO</name>
<dbReference type="EMBL" id="CP029186">
    <property type="protein sequence ID" value="AWH86467.1"/>
    <property type="molecule type" value="Genomic_DNA"/>
</dbReference>
<feature type="transmembrane region" description="Helical" evidence="1">
    <location>
        <begin position="20"/>
        <end position="37"/>
    </location>
</feature>
<accession>A0A2S1R1H1</accession>
<evidence type="ECO:0000256" key="1">
    <source>
        <dbReference type="SAM" id="Phobius"/>
    </source>
</evidence>